<dbReference type="NCBIfam" id="TIGR03696">
    <property type="entry name" value="Rhs_assc_core"/>
    <property type="match status" value="1"/>
</dbReference>
<evidence type="ECO:0000313" key="1">
    <source>
        <dbReference type="EMBL" id="UXZ44795.1"/>
    </source>
</evidence>
<dbReference type="EMBL" id="CP083803">
    <property type="protein sequence ID" value="UXZ44795.1"/>
    <property type="molecule type" value="Genomic_DNA"/>
</dbReference>
<name>A0AAJ5MJB4_9PSED</name>
<reference evidence="1" key="1">
    <citation type="submission" date="2021-08" db="EMBL/GenBank/DDBJ databases">
        <authorList>
            <person name="Yaryura P.M."/>
            <person name="Bianco M.I."/>
            <person name="Morais C."/>
            <person name="Setubal J.C."/>
        </authorList>
    </citation>
    <scope>NUCLEOTIDE SEQUENCE</scope>
    <source>
        <strain evidence="1">AP1</strain>
    </source>
</reference>
<organism evidence="1 2">
    <name type="scientific">Pseudomonas soli</name>
    <dbReference type="NCBI Taxonomy" id="1306993"/>
    <lineage>
        <taxon>Bacteria</taxon>
        <taxon>Pseudomonadati</taxon>
        <taxon>Pseudomonadota</taxon>
        <taxon>Gammaproteobacteria</taxon>
        <taxon>Pseudomonadales</taxon>
        <taxon>Pseudomonadaceae</taxon>
        <taxon>Pseudomonas</taxon>
    </lineage>
</organism>
<dbReference type="Proteomes" id="UP001209279">
    <property type="component" value="Chromosome"/>
</dbReference>
<protein>
    <submittedName>
        <fullName evidence="1">RHS repeat-associated core domain-containing protein</fullName>
    </submittedName>
</protein>
<proteinExistence type="predicted"/>
<sequence>MAGQPAARQLAYSAYGYCANTGEAAFLALNGEYWDADAEGYLLGNGYRLYSPSLLCFLSADGMSPFGKGGINAYAYCGGDPINNVDPFGRWGMPAKWAHAINSKAQRTLFDAGALTPFRNLGMAETVDPYRLKGDFKRGNVGPVVKQVGIGNFDSLIGAYPDQARNVLIAVTKNAFDLVVSANVAVESGGKFSFTWQGPHGIAAVDAKVLSWLATGQKYESGQAPKLPGLAGNAVNAKNAGKKVQNILARRMKSLRQRESIAADDWYGSNFNQALNPTSS</sequence>
<accession>A0AAJ5MJB4</accession>
<dbReference type="RefSeq" id="WP_263158999.1">
    <property type="nucleotide sequence ID" value="NZ_CATKPM010000006.1"/>
</dbReference>
<gene>
    <name evidence="1" type="ORF">K7K07_22435</name>
</gene>
<dbReference type="Gene3D" id="2.180.10.10">
    <property type="entry name" value="RHS repeat-associated core"/>
    <property type="match status" value="1"/>
</dbReference>
<dbReference type="InterPro" id="IPR022385">
    <property type="entry name" value="Rhs_assc_core"/>
</dbReference>
<dbReference type="AlphaFoldDB" id="A0AAJ5MJB4"/>
<evidence type="ECO:0000313" key="2">
    <source>
        <dbReference type="Proteomes" id="UP001209279"/>
    </source>
</evidence>